<evidence type="ECO:0000256" key="7">
    <source>
        <dbReference type="ARBA" id="ARBA00047899"/>
    </source>
</evidence>
<dbReference type="Proteomes" id="UP000050795">
    <property type="component" value="Unassembled WGS sequence"/>
</dbReference>
<evidence type="ECO:0000313" key="10">
    <source>
        <dbReference type="Proteomes" id="UP000050795"/>
    </source>
</evidence>
<keyword evidence="10" id="KW-1185">Reference proteome</keyword>
<keyword evidence="6" id="KW-0067">ATP-binding</keyword>
<dbReference type="GO" id="GO:0005524">
    <property type="term" value="F:ATP binding"/>
    <property type="evidence" value="ECO:0007669"/>
    <property type="project" value="UniProtKB-KW"/>
</dbReference>
<dbReference type="Pfam" id="PF12330">
    <property type="entry name" value="Haspin_kinase"/>
    <property type="match status" value="1"/>
</dbReference>
<dbReference type="GO" id="GO:0035556">
    <property type="term" value="P:intracellular signal transduction"/>
    <property type="evidence" value="ECO:0007669"/>
    <property type="project" value="TreeGrafter"/>
</dbReference>
<feature type="domain" description="Serine/threonine-protein kinase haspin C-terminal" evidence="9">
    <location>
        <begin position="21"/>
        <end position="90"/>
    </location>
</feature>
<evidence type="ECO:0000259" key="9">
    <source>
        <dbReference type="SMART" id="SM01331"/>
    </source>
</evidence>
<keyword evidence="3" id="KW-0808">Transferase</keyword>
<evidence type="ECO:0000256" key="3">
    <source>
        <dbReference type="ARBA" id="ARBA00022679"/>
    </source>
</evidence>
<dbReference type="GO" id="GO:0000278">
    <property type="term" value="P:mitotic cell cycle"/>
    <property type="evidence" value="ECO:0007669"/>
    <property type="project" value="TreeGrafter"/>
</dbReference>
<dbReference type="Gene3D" id="1.10.510.10">
    <property type="entry name" value="Transferase(Phosphotransferase) domain 1"/>
    <property type="match status" value="1"/>
</dbReference>
<evidence type="ECO:0000256" key="1">
    <source>
        <dbReference type="ARBA" id="ARBA00012513"/>
    </source>
</evidence>
<dbReference type="GO" id="GO:0005737">
    <property type="term" value="C:cytoplasm"/>
    <property type="evidence" value="ECO:0007669"/>
    <property type="project" value="TreeGrafter"/>
</dbReference>
<organism evidence="10 11">
    <name type="scientific">Trichobilharzia regenti</name>
    <name type="common">Nasal bird schistosome</name>
    <dbReference type="NCBI Taxonomy" id="157069"/>
    <lineage>
        <taxon>Eukaryota</taxon>
        <taxon>Metazoa</taxon>
        <taxon>Spiralia</taxon>
        <taxon>Lophotrochozoa</taxon>
        <taxon>Platyhelminthes</taxon>
        <taxon>Trematoda</taxon>
        <taxon>Digenea</taxon>
        <taxon>Strigeidida</taxon>
        <taxon>Schistosomatoidea</taxon>
        <taxon>Schistosomatidae</taxon>
        <taxon>Trichobilharzia</taxon>
    </lineage>
</organism>
<dbReference type="SMART" id="SM01331">
    <property type="entry name" value="DUF3635"/>
    <property type="match status" value="1"/>
</dbReference>
<comment type="catalytic activity">
    <reaction evidence="8">
        <text>L-seryl-[protein] + ATP = O-phospho-L-seryl-[protein] + ADP + H(+)</text>
        <dbReference type="Rhea" id="RHEA:17989"/>
        <dbReference type="Rhea" id="RHEA-COMP:9863"/>
        <dbReference type="Rhea" id="RHEA-COMP:11604"/>
        <dbReference type="ChEBI" id="CHEBI:15378"/>
        <dbReference type="ChEBI" id="CHEBI:29999"/>
        <dbReference type="ChEBI" id="CHEBI:30616"/>
        <dbReference type="ChEBI" id="CHEBI:83421"/>
        <dbReference type="ChEBI" id="CHEBI:456216"/>
        <dbReference type="EC" id="2.7.11.1"/>
    </reaction>
</comment>
<evidence type="ECO:0000256" key="8">
    <source>
        <dbReference type="ARBA" id="ARBA00048679"/>
    </source>
</evidence>
<protein>
    <recommendedName>
        <fullName evidence="1">non-specific serine/threonine protein kinase</fullName>
        <ecNumber evidence="1">2.7.11.1</ecNumber>
    </recommendedName>
</protein>
<keyword evidence="5" id="KW-0418">Kinase</keyword>
<dbReference type="GO" id="GO:0005634">
    <property type="term" value="C:nucleus"/>
    <property type="evidence" value="ECO:0007669"/>
    <property type="project" value="TreeGrafter"/>
</dbReference>
<evidence type="ECO:0000313" key="11">
    <source>
        <dbReference type="WBParaSite" id="TREG1_111070.1"/>
    </source>
</evidence>
<dbReference type="EC" id="2.7.11.1" evidence="1"/>
<evidence type="ECO:0000256" key="5">
    <source>
        <dbReference type="ARBA" id="ARBA00022777"/>
    </source>
</evidence>
<evidence type="ECO:0000256" key="4">
    <source>
        <dbReference type="ARBA" id="ARBA00022741"/>
    </source>
</evidence>
<name>A0AA85IUQ3_TRIRE</name>
<keyword evidence="2" id="KW-0723">Serine/threonine-protein kinase</keyword>
<keyword evidence="4" id="KW-0547">Nucleotide-binding</keyword>
<evidence type="ECO:0000256" key="2">
    <source>
        <dbReference type="ARBA" id="ARBA00022527"/>
    </source>
</evidence>
<dbReference type="AlphaFoldDB" id="A0AA85IUQ3"/>
<dbReference type="WBParaSite" id="TREG1_111070.1">
    <property type="protein sequence ID" value="TREG1_111070.1"/>
    <property type="gene ID" value="TREG1_111070"/>
</dbReference>
<sequence>MCLSSFIVDDGLVYVDLSSDPTLFQSRGDYQFDIYRHMKSHNRNIWRKFSPKTNVMWFHCLTTKLCCDLPELPSSCAASTCYVVVENLLVLTQERRKSEDH</sequence>
<dbReference type="InterPro" id="IPR024604">
    <property type="entry name" value="GSG2_C"/>
</dbReference>
<accession>A0AA85IUQ3</accession>
<evidence type="ECO:0000256" key="6">
    <source>
        <dbReference type="ARBA" id="ARBA00022840"/>
    </source>
</evidence>
<dbReference type="GO" id="GO:0072354">
    <property type="term" value="F:histone H3T3 kinase activity"/>
    <property type="evidence" value="ECO:0007669"/>
    <property type="project" value="TreeGrafter"/>
</dbReference>
<reference evidence="11" key="2">
    <citation type="submission" date="2023-11" db="UniProtKB">
        <authorList>
            <consortium name="WormBaseParasite"/>
        </authorList>
    </citation>
    <scope>IDENTIFICATION</scope>
</reference>
<comment type="catalytic activity">
    <reaction evidence="7">
        <text>L-threonyl-[protein] + ATP = O-phospho-L-threonyl-[protein] + ADP + H(+)</text>
        <dbReference type="Rhea" id="RHEA:46608"/>
        <dbReference type="Rhea" id="RHEA-COMP:11060"/>
        <dbReference type="Rhea" id="RHEA-COMP:11605"/>
        <dbReference type="ChEBI" id="CHEBI:15378"/>
        <dbReference type="ChEBI" id="CHEBI:30013"/>
        <dbReference type="ChEBI" id="CHEBI:30616"/>
        <dbReference type="ChEBI" id="CHEBI:61977"/>
        <dbReference type="ChEBI" id="CHEBI:456216"/>
        <dbReference type="EC" id="2.7.11.1"/>
    </reaction>
</comment>
<proteinExistence type="predicted"/>
<dbReference type="PANTHER" id="PTHR24419">
    <property type="entry name" value="INTERLEUKIN-1 RECEPTOR-ASSOCIATED KINASE"/>
    <property type="match status" value="1"/>
</dbReference>
<dbReference type="PANTHER" id="PTHR24419:SF18">
    <property type="entry name" value="SERINE_THREONINE-PROTEIN KINASE HASPIN"/>
    <property type="match status" value="1"/>
</dbReference>
<reference evidence="10" key="1">
    <citation type="submission" date="2022-06" db="EMBL/GenBank/DDBJ databases">
        <authorList>
            <person name="Berger JAMES D."/>
            <person name="Berger JAMES D."/>
        </authorList>
    </citation>
    <scope>NUCLEOTIDE SEQUENCE [LARGE SCALE GENOMIC DNA]</scope>
</reference>